<feature type="repeat" description="RCC1" evidence="2">
    <location>
        <begin position="358"/>
        <end position="415"/>
    </location>
</feature>
<evidence type="ECO:0000256" key="1">
    <source>
        <dbReference type="ARBA" id="ARBA00022737"/>
    </source>
</evidence>
<feature type="repeat" description="RCC1" evidence="2">
    <location>
        <begin position="189"/>
        <end position="249"/>
    </location>
</feature>
<feature type="repeat" description="RCC1" evidence="2">
    <location>
        <begin position="416"/>
        <end position="465"/>
    </location>
</feature>
<dbReference type="InterPro" id="IPR000408">
    <property type="entry name" value="Reg_chr_condens"/>
</dbReference>
<gene>
    <name evidence="4" type="primary">Dsim\GD28344</name>
    <name evidence="4" type="ORF">Dsimw501_GD28344</name>
</gene>
<evidence type="ECO:0000313" key="4">
    <source>
        <dbReference type="EMBL" id="KMY87376.1"/>
    </source>
</evidence>
<dbReference type="Pfam" id="PF00415">
    <property type="entry name" value="RCC1"/>
    <property type="match status" value="1"/>
</dbReference>
<dbReference type="Pfam" id="PF13540">
    <property type="entry name" value="RCC1_2"/>
    <property type="match status" value="1"/>
</dbReference>
<dbReference type="PANTHER" id="PTHR46337">
    <property type="entry name" value="RCC1-LIKE G EXCHANGING FACTOR-LIKE PROTEIN"/>
    <property type="match status" value="1"/>
</dbReference>
<protein>
    <recommendedName>
        <fullName evidence="3">RCC1-like domain-containing protein</fullName>
    </recommendedName>
</protein>
<evidence type="ECO:0000259" key="3">
    <source>
        <dbReference type="Pfam" id="PF25390"/>
    </source>
</evidence>
<dbReference type="EMBL" id="CM002910">
    <property type="protein sequence ID" value="KMY87376.1"/>
    <property type="molecule type" value="Genomic_DNA"/>
</dbReference>
<organism evidence="4">
    <name type="scientific">Drosophila simulans</name>
    <name type="common">Fruit fly</name>
    <dbReference type="NCBI Taxonomy" id="7240"/>
    <lineage>
        <taxon>Eukaryota</taxon>
        <taxon>Metazoa</taxon>
        <taxon>Ecdysozoa</taxon>
        <taxon>Arthropoda</taxon>
        <taxon>Hexapoda</taxon>
        <taxon>Insecta</taxon>
        <taxon>Pterygota</taxon>
        <taxon>Neoptera</taxon>
        <taxon>Endopterygota</taxon>
        <taxon>Diptera</taxon>
        <taxon>Brachycera</taxon>
        <taxon>Muscomorpha</taxon>
        <taxon>Ephydroidea</taxon>
        <taxon>Drosophilidae</taxon>
        <taxon>Drosophila</taxon>
        <taxon>Sophophora</taxon>
    </lineage>
</organism>
<dbReference type="PANTHER" id="PTHR46337:SF1">
    <property type="entry name" value="RCC1-LIKE G EXCHANGING FACTOR-LIKE PROTEIN"/>
    <property type="match status" value="1"/>
</dbReference>
<dbReference type="KEGG" id="dsi:Dsimw501_GD28344"/>
<evidence type="ECO:0000256" key="2">
    <source>
        <dbReference type="PROSITE-ProRule" id="PRU00235"/>
    </source>
</evidence>
<dbReference type="GO" id="GO:0005085">
    <property type="term" value="F:guanyl-nucleotide exchange factor activity"/>
    <property type="evidence" value="ECO:0007669"/>
    <property type="project" value="TreeGrafter"/>
</dbReference>
<dbReference type="Gene3D" id="2.130.10.30">
    <property type="entry name" value="Regulator of chromosome condensation 1/beta-lactamase-inhibitor protein II"/>
    <property type="match status" value="2"/>
</dbReference>
<proteinExistence type="predicted"/>
<dbReference type="GO" id="GO:0019843">
    <property type="term" value="F:rRNA binding"/>
    <property type="evidence" value="ECO:0007669"/>
    <property type="project" value="TreeGrafter"/>
</dbReference>
<feature type="repeat" description="RCC1" evidence="2">
    <location>
        <begin position="57"/>
        <end position="117"/>
    </location>
</feature>
<reference evidence="4" key="3">
    <citation type="submission" date="2015-04" db="EMBL/GenBank/DDBJ databases">
        <authorList>
            <consortium name="FlyBase"/>
        </authorList>
    </citation>
    <scope>NUCLEOTIDE SEQUENCE</scope>
    <source>
        <strain evidence="4">W501</strain>
    </source>
</reference>
<dbReference type="OrthoDB" id="70707at2759"/>
<dbReference type="GO" id="GO:0070131">
    <property type="term" value="P:positive regulation of mitochondrial translation"/>
    <property type="evidence" value="ECO:0007669"/>
    <property type="project" value="TreeGrafter"/>
</dbReference>
<dbReference type="Proteomes" id="UP000035880">
    <property type="component" value="Chromosome 2L"/>
</dbReference>
<dbReference type="PRINTS" id="PR00633">
    <property type="entry name" value="RCCNDNSATION"/>
</dbReference>
<reference evidence="4" key="2">
    <citation type="submission" date="2014-06" db="EMBL/GenBank/DDBJ databases">
        <authorList>
            <person name="Hu T."/>
            <person name="Eisen M.B."/>
            <person name="Thornton K.R."/>
            <person name="Andolfatto P."/>
        </authorList>
    </citation>
    <scope>NUCLEOTIDE SEQUENCE</scope>
    <source>
        <strain evidence="4">W501</strain>
    </source>
</reference>
<dbReference type="Pfam" id="PF25390">
    <property type="entry name" value="WD40_RLD"/>
    <property type="match status" value="1"/>
</dbReference>
<dbReference type="PROSITE" id="PS50012">
    <property type="entry name" value="RCC1_3"/>
    <property type="match status" value="6"/>
</dbReference>
<feature type="repeat" description="RCC1" evidence="2">
    <location>
        <begin position="303"/>
        <end position="357"/>
    </location>
</feature>
<reference evidence="4" key="1">
    <citation type="journal article" date="2013" name="Genome Res.">
        <title>A second-generation assembly of the Drosophila simulans genome provides new insights into patterns of lineage-specific divergence.</title>
        <authorList>
            <person name="Hu T.T."/>
            <person name="Eisen M.B."/>
            <person name="Thornton K.R."/>
            <person name="Andolfatto P."/>
        </authorList>
    </citation>
    <scope>NUCLEOTIDE SEQUENCE [LARGE SCALE GENOMIC DNA]</scope>
    <source>
        <strain evidence="4">W501</strain>
    </source>
</reference>
<dbReference type="SUPFAM" id="SSF50985">
    <property type="entry name" value="RCC1/BLIP-II"/>
    <property type="match status" value="1"/>
</dbReference>
<dbReference type="AlphaFoldDB" id="A0A0J9QTJ6"/>
<keyword evidence="1" id="KW-0677">Repeat</keyword>
<name>A0A0J9QTJ6_DROSI</name>
<sequence length="467" mass="51407">MILDYMVGFTRNTMLKTRRILLGISRSYTAKAKRSVLAQDKSKIKEYSPKTTDSHEHRVYVWGFQETGALGLQTNVKKAKERYTEMVHHPTRLQFSNNNEITDVAAGYGFTVYAVKRDDGETLFGSGLNTDSQLGFQVKGNPNDPANLDVIIYPTAIKLPRVQGETDEDMRVKSMSAGRAHLVVLTQNGTIFTLGNNAYGQCGRSIIEEERYSKSALIHRISQEDICGKEDEVVQVECGQDHSMFLTKKGRIYTCGWGADGQTGQGNYHTAGQITLIGGDVEKEKIVRLSCSSDCVLALNEAGDAFGWGNSEYGQLDDSELAETQINIPRALKLTKSIGKIKDVAAGGSFCMALNDQGLVYTWGFGILGFGPFVEQTSKPQHLLPPLFGRNDFSNETTVVSIGCGVFHMGAVNSDGDLFMWGKNRFGHLGLGHKKDQFFPFKAAINGKVTKVAYGVDHTIALCKTFF</sequence>
<dbReference type="Bgee" id="FBgn0269634">
    <property type="expression patterns" value="Expressed in embryo and 3 other cell types or tissues"/>
</dbReference>
<dbReference type="GO" id="GO:0005743">
    <property type="term" value="C:mitochondrial inner membrane"/>
    <property type="evidence" value="ECO:0007669"/>
    <property type="project" value="TreeGrafter"/>
</dbReference>
<accession>A0A0J9QTJ6</accession>
<dbReference type="InterPro" id="IPR058923">
    <property type="entry name" value="RCC1-like_dom"/>
</dbReference>
<dbReference type="InterPro" id="IPR009091">
    <property type="entry name" value="RCC1/BLIP-II"/>
</dbReference>
<feature type="domain" description="RCC1-like" evidence="3">
    <location>
        <begin position="230"/>
        <end position="464"/>
    </location>
</feature>
<feature type="repeat" description="RCC1" evidence="2">
    <location>
        <begin position="121"/>
        <end position="188"/>
    </location>
</feature>
<dbReference type="InterPro" id="IPR053035">
    <property type="entry name" value="Mitochondrial_GEF_domain"/>
</dbReference>